<dbReference type="NCBIfam" id="TIGR00552">
    <property type="entry name" value="nadE"/>
    <property type="match status" value="1"/>
</dbReference>
<keyword evidence="2 8" id="KW-0436">Ligase</keyword>
<dbReference type="Proteomes" id="UP001500166">
    <property type="component" value="Unassembled WGS sequence"/>
</dbReference>
<keyword evidence="6 8" id="KW-0460">Magnesium</keyword>
<keyword evidence="3 8" id="KW-0479">Metal-binding</keyword>
<feature type="binding site" evidence="8">
    <location>
        <position position="195"/>
    </location>
    <ligand>
        <name>deamido-NAD(+)</name>
        <dbReference type="ChEBI" id="CHEBI:58437"/>
        <note>ligand shared between two neighboring subunits</note>
    </ligand>
</feature>
<protein>
    <recommendedName>
        <fullName evidence="8 10">NH(3)-dependent NAD(+) synthetase</fullName>
        <ecNumber evidence="8 10">6.3.1.5</ecNumber>
    </recommendedName>
</protein>
<evidence type="ECO:0000256" key="3">
    <source>
        <dbReference type="ARBA" id="ARBA00022723"/>
    </source>
</evidence>
<comment type="function">
    <text evidence="8">Catalyzes the ATP-dependent amidation of deamido-NAD to form NAD. Uses ammonia as a nitrogen source.</text>
</comment>
<evidence type="ECO:0000256" key="2">
    <source>
        <dbReference type="ARBA" id="ARBA00022598"/>
    </source>
</evidence>
<comment type="similarity">
    <text evidence="1 8 9">Belongs to the NAD synthetase family.</text>
</comment>
<feature type="binding site" evidence="8">
    <location>
        <position position="204"/>
    </location>
    <ligand>
        <name>ATP</name>
        <dbReference type="ChEBI" id="CHEBI:30616"/>
    </ligand>
</feature>
<keyword evidence="13" id="KW-1185">Reference proteome</keyword>
<evidence type="ECO:0000256" key="6">
    <source>
        <dbReference type="ARBA" id="ARBA00022842"/>
    </source>
</evidence>
<dbReference type="InterPro" id="IPR022310">
    <property type="entry name" value="NAD/GMP_synthase"/>
</dbReference>
<dbReference type="PANTHER" id="PTHR23090">
    <property type="entry name" value="NH 3 /GLUTAMINE-DEPENDENT NAD + SYNTHETASE"/>
    <property type="match status" value="1"/>
</dbReference>
<dbReference type="HAMAP" id="MF_00193">
    <property type="entry name" value="NadE_ammonia_dep"/>
    <property type="match status" value="1"/>
</dbReference>
<feature type="binding site" evidence="8">
    <location>
        <position position="175"/>
    </location>
    <ligand>
        <name>ATP</name>
        <dbReference type="ChEBI" id="CHEBI:30616"/>
    </ligand>
</feature>
<proteinExistence type="inferred from homology"/>
<dbReference type="SUPFAM" id="SSF52402">
    <property type="entry name" value="Adenine nucleotide alpha hydrolases-like"/>
    <property type="match status" value="1"/>
</dbReference>
<dbReference type="InterPro" id="IPR022926">
    <property type="entry name" value="NH(3)-dep_NAD(+)_synth"/>
</dbReference>
<feature type="binding site" description="in other chain" evidence="8">
    <location>
        <position position="155"/>
    </location>
    <ligand>
        <name>deamido-NAD(+)</name>
        <dbReference type="ChEBI" id="CHEBI:58437"/>
        <note>ligand shared between two neighboring subunits</note>
    </ligand>
</feature>
<evidence type="ECO:0000313" key="12">
    <source>
        <dbReference type="EMBL" id="GAA2113317.1"/>
    </source>
</evidence>
<feature type="domain" description="NAD/GMP synthase" evidence="11">
    <location>
        <begin position="40"/>
        <end position="280"/>
    </location>
</feature>
<dbReference type="Gene3D" id="3.40.50.620">
    <property type="entry name" value="HUPs"/>
    <property type="match status" value="1"/>
</dbReference>
<comment type="subunit">
    <text evidence="8">Homodimer.</text>
</comment>
<feature type="binding site" evidence="8">
    <location>
        <begin position="62"/>
        <end position="69"/>
    </location>
    <ligand>
        <name>ATP</name>
        <dbReference type="ChEBI" id="CHEBI:30616"/>
    </ligand>
</feature>
<dbReference type="InterPro" id="IPR014729">
    <property type="entry name" value="Rossmann-like_a/b/a_fold"/>
</dbReference>
<keyword evidence="5 8" id="KW-0067">ATP-binding</keyword>
<feature type="binding site" evidence="8">
    <location>
        <position position="68"/>
    </location>
    <ligand>
        <name>Mg(2+)</name>
        <dbReference type="ChEBI" id="CHEBI:18420"/>
    </ligand>
</feature>
<name>A0ABN2XLH1_9MICC</name>
<evidence type="ECO:0000256" key="5">
    <source>
        <dbReference type="ARBA" id="ARBA00022840"/>
    </source>
</evidence>
<reference evidence="12 13" key="1">
    <citation type="journal article" date="2019" name="Int. J. Syst. Evol. Microbiol.">
        <title>The Global Catalogue of Microorganisms (GCM) 10K type strain sequencing project: providing services to taxonomists for standard genome sequencing and annotation.</title>
        <authorList>
            <consortium name="The Broad Institute Genomics Platform"/>
            <consortium name="The Broad Institute Genome Sequencing Center for Infectious Disease"/>
            <person name="Wu L."/>
            <person name="Ma J."/>
        </authorList>
    </citation>
    <scope>NUCLEOTIDE SEQUENCE [LARGE SCALE GENOMIC DNA]</scope>
    <source>
        <strain evidence="12 13">JCM 15914</strain>
    </source>
</reference>
<feature type="binding site" evidence="8">
    <location>
        <position position="226"/>
    </location>
    <ligand>
        <name>ATP</name>
        <dbReference type="ChEBI" id="CHEBI:30616"/>
    </ligand>
</feature>
<evidence type="ECO:0000256" key="10">
    <source>
        <dbReference type="RuleBase" id="RU003812"/>
    </source>
</evidence>
<feature type="binding site" evidence="8">
    <location>
        <position position="180"/>
    </location>
    <ligand>
        <name>Mg(2+)</name>
        <dbReference type="ChEBI" id="CHEBI:18420"/>
    </ligand>
</feature>
<evidence type="ECO:0000256" key="4">
    <source>
        <dbReference type="ARBA" id="ARBA00022741"/>
    </source>
</evidence>
<dbReference type="EMBL" id="BAAAQA010000008">
    <property type="protein sequence ID" value="GAA2113317.1"/>
    <property type="molecule type" value="Genomic_DNA"/>
</dbReference>
<feature type="binding site" description="in other chain" evidence="8">
    <location>
        <position position="188"/>
    </location>
    <ligand>
        <name>deamido-NAD(+)</name>
        <dbReference type="ChEBI" id="CHEBI:58437"/>
        <note>ligand shared between two neighboring subunits</note>
    </ligand>
</feature>
<feature type="binding site" description="in other chain" evidence="8">
    <location>
        <begin position="275"/>
        <end position="276"/>
    </location>
    <ligand>
        <name>deamido-NAD(+)</name>
        <dbReference type="ChEBI" id="CHEBI:58437"/>
        <note>ligand shared between two neighboring subunits</note>
    </ligand>
</feature>
<gene>
    <name evidence="8 12" type="primary">nadE</name>
    <name evidence="12" type="ORF">GCM10009824_09930</name>
</gene>
<dbReference type="EC" id="6.3.1.5" evidence="8 10"/>
<comment type="caution">
    <text evidence="12">The sequence shown here is derived from an EMBL/GenBank/DDBJ whole genome shotgun (WGS) entry which is preliminary data.</text>
</comment>
<evidence type="ECO:0000313" key="13">
    <source>
        <dbReference type="Proteomes" id="UP001500166"/>
    </source>
</evidence>
<dbReference type="Pfam" id="PF02540">
    <property type="entry name" value="NAD_synthase"/>
    <property type="match status" value="1"/>
</dbReference>
<sequence>MKTCHTAETREYYHDRMRELQAQIISELGVKPQIDPAAEVERRVDFLCDYLEATHTKGFVLGISGGVDSTLAGKLAQLAVEKLRAQGSDVQFVAMRLPHGVQHDEADAQAALAFIAPDQTITYDVAPAVRGFEEAYESATGSELTDFTRGNTKARVRMTAQYAVGGDNNLLVIGTDHAAESVTGFFTKFGDGGADLLPLGGLNKRQNRQLLEYLGSPEPLISKAPTADLLDDNPGRTDEDELGLTYNDIDDYLEGKEITDDVAERLETIFLRSRHKRTVPVTPADDWWRAL</sequence>
<dbReference type="CDD" id="cd00553">
    <property type="entry name" value="NAD_synthase"/>
    <property type="match status" value="1"/>
</dbReference>
<evidence type="ECO:0000256" key="1">
    <source>
        <dbReference type="ARBA" id="ARBA00005859"/>
    </source>
</evidence>
<keyword evidence="7 8" id="KW-0520">NAD</keyword>
<dbReference type="PANTHER" id="PTHR23090:SF7">
    <property type="entry name" value="NH(3)-DEPENDENT NAD(+) SYNTHETASE"/>
    <property type="match status" value="1"/>
</dbReference>
<comment type="pathway">
    <text evidence="8">Cofactor biosynthesis; NAD(+) biosynthesis; NAD(+) from deamido-NAD(+) (ammonia route): step 1/1.</text>
</comment>
<evidence type="ECO:0000256" key="8">
    <source>
        <dbReference type="HAMAP-Rule" id="MF_00193"/>
    </source>
</evidence>
<accession>A0ABN2XLH1</accession>
<dbReference type="NCBIfam" id="NF001979">
    <property type="entry name" value="PRK00768.1"/>
    <property type="match status" value="1"/>
</dbReference>
<evidence type="ECO:0000256" key="7">
    <source>
        <dbReference type="ARBA" id="ARBA00023027"/>
    </source>
</evidence>
<comment type="catalytic activity">
    <reaction evidence="8 10">
        <text>deamido-NAD(+) + NH4(+) + ATP = AMP + diphosphate + NAD(+) + H(+)</text>
        <dbReference type="Rhea" id="RHEA:21188"/>
        <dbReference type="ChEBI" id="CHEBI:15378"/>
        <dbReference type="ChEBI" id="CHEBI:28938"/>
        <dbReference type="ChEBI" id="CHEBI:30616"/>
        <dbReference type="ChEBI" id="CHEBI:33019"/>
        <dbReference type="ChEBI" id="CHEBI:57540"/>
        <dbReference type="ChEBI" id="CHEBI:58437"/>
        <dbReference type="ChEBI" id="CHEBI:456215"/>
        <dbReference type="EC" id="6.3.1.5"/>
    </reaction>
</comment>
<keyword evidence="4 8" id="KW-0547">Nucleotide-binding</keyword>
<evidence type="ECO:0000259" key="11">
    <source>
        <dbReference type="Pfam" id="PF02540"/>
    </source>
</evidence>
<dbReference type="InterPro" id="IPR003694">
    <property type="entry name" value="NAD_synthase"/>
</dbReference>
<organism evidence="12 13">
    <name type="scientific">Kocuria atrinae</name>
    <dbReference type="NCBI Taxonomy" id="592377"/>
    <lineage>
        <taxon>Bacteria</taxon>
        <taxon>Bacillati</taxon>
        <taxon>Actinomycetota</taxon>
        <taxon>Actinomycetes</taxon>
        <taxon>Micrococcales</taxon>
        <taxon>Micrococcaceae</taxon>
        <taxon>Kocuria</taxon>
    </lineage>
</organism>
<evidence type="ECO:0000256" key="9">
    <source>
        <dbReference type="RuleBase" id="RU003811"/>
    </source>
</evidence>